<accession>A0A8D1VEN6</accession>
<dbReference type="Proteomes" id="UP000694723">
    <property type="component" value="Unplaced"/>
</dbReference>
<sequence>ESLLWRQRGDSLVLRTPVVRAARVSVFLQDRPTLGWCGVQHIPLSPRHRWALDGSLLTTFEGMHGREPPRQAHRRSRLSPWLGSATAAIMMWASAQLLPCCRSSELLDLVP</sequence>
<name>A0A8D1VEN6_PIG</name>
<organism evidence="1 2">
    <name type="scientific">Sus scrofa</name>
    <name type="common">Pig</name>
    <dbReference type="NCBI Taxonomy" id="9823"/>
    <lineage>
        <taxon>Eukaryota</taxon>
        <taxon>Metazoa</taxon>
        <taxon>Chordata</taxon>
        <taxon>Craniata</taxon>
        <taxon>Vertebrata</taxon>
        <taxon>Euteleostomi</taxon>
        <taxon>Mammalia</taxon>
        <taxon>Eutheria</taxon>
        <taxon>Laurasiatheria</taxon>
        <taxon>Artiodactyla</taxon>
        <taxon>Suina</taxon>
        <taxon>Suidae</taxon>
        <taxon>Sus</taxon>
    </lineage>
</organism>
<protein>
    <submittedName>
        <fullName evidence="1">Uncharacterized protein</fullName>
    </submittedName>
</protein>
<evidence type="ECO:0000313" key="1">
    <source>
        <dbReference type="Ensembl" id="ENSSSCP00060022695.1"/>
    </source>
</evidence>
<dbReference type="Ensembl" id="ENSSSCT00060053296.1">
    <property type="protein sequence ID" value="ENSSSCP00060022695.1"/>
    <property type="gene ID" value="ENSSSCG00060039409.1"/>
</dbReference>
<evidence type="ECO:0000313" key="2">
    <source>
        <dbReference type="Proteomes" id="UP000694723"/>
    </source>
</evidence>
<reference evidence="1" key="1">
    <citation type="submission" date="2025-08" db="UniProtKB">
        <authorList>
            <consortium name="Ensembl"/>
        </authorList>
    </citation>
    <scope>IDENTIFICATION</scope>
</reference>
<proteinExistence type="predicted"/>
<dbReference type="AlphaFoldDB" id="A0A8D1VEN6"/>